<gene>
    <name evidence="6" type="primary">fliA</name>
    <name evidence="6" type="ORF">CLOACE_09990</name>
</gene>
<dbReference type="STRING" id="1121290.CLAOCE_09990"/>
<keyword evidence="2" id="KW-0731">Sigma factor</keyword>
<dbReference type="InterPro" id="IPR007627">
    <property type="entry name" value="RNA_pol_sigma70_r2"/>
</dbReference>
<evidence type="ECO:0000259" key="5">
    <source>
        <dbReference type="Pfam" id="PF04542"/>
    </source>
</evidence>
<dbReference type="EMBL" id="LZFO01000011">
    <property type="protein sequence ID" value="OFI06499.1"/>
    <property type="molecule type" value="Genomic_DNA"/>
</dbReference>
<dbReference type="NCBIfam" id="TIGR02937">
    <property type="entry name" value="sigma70-ECF"/>
    <property type="match status" value="1"/>
</dbReference>
<reference evidence="6 7" key="1">
    <citation type="submission" date="2016-06" db="EMBL/GenBank/DDBJ databases">
        <title>Genome sequence of Clostridium acetireducens DSM 10703.</title>
        <authorList>
            <person name="Poehlein A."/>
            <person name="Fluechter S."/>
            <person name="Duerre P."/>
            <person name="Daniel R."/>
        </authorList>
    </citation>
    <scope>NUCLEOTIDE SEQUENCE [LARGE SCALE GENOMIC DNA]</scope>
    <source>
        <strain evidence="6 7">DSM 10703</strain>
    </source>
</reference>
<dbReference type="Proteomes" id="UP000175744">
    <property type="component" value="Unassembled WGS sequence"/>
</dbReference>
<evidence type="ECO:0000256" key="2">
    <source>
        <dbReference type="ARBA" id="ARBA00023082"/>
    </source>
</evidence>
<name>A0A1E8EZE0_9CLOT</name>
<evidence type="ECO:0000256" key="1">
    <source>
        <dbReference type="ARBA" id="ARBA00023015"/>
    </source>
</evidence>
<accession>A0A1E8EZE0</accession>
<keyword evidence="3" id="KW-0238">DNA-binding</keyword>
<dbReference type="InterPro" id="IPR014284">
    <property type="entry name" value="RNA_pol_sigma-70_dom"/>
</dbReference>
<dbReference type="Pfam" id="PF04542">
    <property type="entry name" value="Sigma70_r2"/>
    <property type="match status" value="1"/>
</dbReference>
<keyword evidence="4" id="KW-0804">Transcription</keyword>
<dbReference type="SUPFAM" id="SSF88946">
    <property type="entry name" value="Sigma2 domain of RNA polymerase sigma factors"/>
    <property type="match status" value="1"/>
</dbReference>
<feature type="domain" description="RNA polymerase sigma-70 region 2" evidence="5">
    <location>
        <begin position="37"/>
        <end position="88"/>
    </location>
</feature>
<proteinExistence type="predicted"/>
<dbReference type="PANTHER" id="PTHR30385">
    <property type="entry name" value="SIGMA FACTOR F FLAGELLAR"/>
    <property type="match status" value="1"/>
</dbReference>
<dbReference type="Gene3D" id="1.10.10.10">
    <property type="entry name" value="Winged helix-like DNA-binding domain superfamily/Winged helix DNA-binding domain"/>
    <property type="match status" value="1"/>
</dbReference>
<comment type="caution">
    <text evidence="6">The sequence shown here is derived from an EMBL/GenBank/DDBJ whole genome shotgun (WGS) entry which is preliminary data.</text>
</comment>
<dbReference type="GO" id="GO:0006352">
    <property type="term" value="P:DNA-templated transcription initiation"/>
    <property type="evidence" value="ECO:0007669"/>
    <property type="project" value="InterPro"/>
</dbReference>
<dbReference type="InterPro" id="IPR013325">
    <property type="entry name" value="RNA_pol_sigma_r2"/>
</dbReference>
<protein>
    <submittedName>
        <fullName evidence="6">RNA polymerase sigma factor FliA</fullName>
    </submittedName>
</protein>
<dbReference type="GO" id="GO:0016987">
    <property type="term" value="F:sigma factor activity"/>
    <property type="evidence" value="ECO:0007669"/>
    <property type="project" value="UniProtKB-KW"/>
</dbReference>
<keyword evidence="1" id="KW-0805">Transcription regulation</keyword>
<dbReference type="InterPro" id="IPR036388">
    <property type="entry name" value="WH-like_DNA-bd_sf"/>
</dbReference>
<dbReference type="SUPFAM" id="SSF88659">
    <property type="entry name" value="Sigma3 and sigma4 domains of RNA polymerase sigma factors"/>
    <property type="match status" value="1"/>
</dbReference>
<organism evidence="6 7">
    <name type="scientific">Clostridium acetireducens DSM 10703</name>
    <dbReference type="NCBI Taxonomy" id="1121290"/>
    <lineage>
        <taxon>Bacteria</taxon>
        <taxon>Bacillati</taxon>
        <taxon>Bacillota</taxon>
        <taxon>Clostridia</taxon>
        <taxon>Eubacteriales</taxon>
        <taxon>Clostridiaceae</taxon>
        <taxon>Clostridium</taxon>
    </lineage>
</organism>
<evidence type="ECO:0000313" key="6">
    <source>
        <dbReference type="EMBL" id="OFI06499.1"/>
    </source>
</evidence>
<dbReference type="OrthoDB" id="1954605at2"/>
<dbReference type="Gene3D" id="1.10.1740.10">
    <property type="match status" value="1"/>
</dbReference>
<dbReference type="InterPro" id="IPR013324">
    <property type="entry name" value="RNA_pol_sigma_r3/r4-like"/>
</dbReference>
<keyword evidence="7" id="KW-1185">Reference proteome</keyword>
<sequence length="185" mass="22211">MDKIVKLAKMGNKRAIEFLIKKYELYIFKESNKVKLRDYSKEDLIQIGKLSVLKAINKYNLNQGSNFTAYVIQSIKNNFYNKIRRESKNRFDISLYKENAEGSKIIDTIASNFNLEQYIMKREQKDKLNKALSKLSKEDRKLINWVYYDEKKLTDYAKINNLSYNFCVKRKKKILQILKKHMYYN</sequence>
<dbReference type="AlphaFoldDB" id="A0A1E8EZE0"/>
<evidence type="ECO:0000256" key="3">
    <source>
        <dbReference type="ARBA" id="ARBA00023125"/>
    </source>
</evidence>
<evidence type="ECO:0000256" key="4">
    <source>
        <dbReference type="ARBA" id="ARBA00023163"/>
    </source>
</evidence>
<dbReference type="RefSeq" id="WP_070109934.1">
    <property type="nucleotide sequence ID" value="NZ_LZFO01000011.1"/>
</dbReference>
<dbReference type="GO" id="GO:0003677">
    <property type="term" value="F:DNA binding"/>
    <property type="evidence" value="ECO:0007669"/>
    <property type="project" value="UniProtKB-KW"/>
</dbReference>
<evidence type="ECO:0000313" key="7">
    <source>
        <dbReference type="Proteomes" id="UP000175744"/>
    </source>
</evidence>